<keyword evidence="1" id="KW-0175">Coiled coil</keyword>
<evidence type="ECO:0000256" key="1">
    <source>
        <dbReference type="SAM" id="Coils"/>
    </source>
</evidence>
<dbReference type="Proteomes" id="UP000005408">
    <property type="component" value="Unassembled WGS sequence"/>
</dbReference>
<feature type="region of interest" description="Disordered" evidence="2">
    <location>
        <begin position="367"/>
        <end position="416"/>
    </location>
</feature>
<organism evidence="4 5">
    <name type="scientific">Magallana gigas</name>
    <name type="common">Pacific oyster</name>
    <name type="synonym">Crassostrea gigas</name>
    <dbReference type="NCBI Taxonomy" id="29159"/>
    <lineage>
        <taxon>Eukaryota</taxon>
        <taxon>Metazoa</taxon>
        <taxon>Spiralia</taxon>
        <taxon>Lophotrochozoa</taxon>
        <taxon>Mollusca</taxon>
        <taxon>Bivalvia</taxon>
        <taxon>Autobranchia</taxon>
        <taxon>Pteriomorphia</taxon>
        <taxon>Ostreida</taxon>
        <taxon>Ostreoidea</taxon>
        <taxon>Ostreidae</taxon>
        <taxon>Magallana</taxon>
    </lineage>
</organism>
<evidence type="ECO:0000256" key="2">
    <source>
        <dbReference type="SAM" id="MobiDB-lite"/>
    </source>
</evidence>
<evidence type="ECO:0000256" key="3">
    <source>
        <dbReference type="SAM" id="Phobius"/>
    </source>
</evidence>
<evidence type="ECO:0000313" key="4">
    <source>
        <dbReference type="EnsemblMetazoa" id="G26914.1:cds"/>
    </source>
</evidence>
<accession>A0A8W8L6J4</accession>
<dbReference type="OMA" id="YNHAERE"/>
<evidence type="ECO:0000313" key="5">
    <source>
        <dbReference type="Proteomes" id="UP000005408"/>
    </source>
</evidence>
<feature type="coiled-coil region" evidence="1">
    <location>
        <begin position="188"/>
        <end position="285"/>
    </location>
</feature>
<dbReference type="OrthoDB" id="6208157at2759"/>
<protein>
    <submittedName>
        <fullName evidence="4">Uncharacterized protein</fullName>
    </submittedName>
</protein>
<feature type="compositionally biased region" description="Basic and acidic residues" evidence="2">
    <location>
        <begin position="405"/>
        <end position="416"/>
    </location>
</feature>
<keyword evidence="5" id="KW-1185">Reference proteome</keyword>
<feature type="region of interest" description="Disordered" evidence="2">
    <location>
        <begin position="1"/>
        <end position="20"/>
    </location>
</feature>
<feature type="transmembrane region" description="Helical" evidence="3">
    <location>
        <begin position="435"/>
        <end position="454"/>
    </location>
</feature>
<name>A0A8W8L6J4_MAGGI</name>
<dbReference type="AlphaFoldDB" id="A0A8W8L6J4"/>
<proteinExistence type="predicted"/>
<keyword evidence="3" id="KW-1133">Transmembrane helix</keyword>
<keyword evidence="3" id="KW-0472">Membrane</keyword>
<feature type="compositionally biased region" description="Polar residues" evidence="2">
    <location>
        <begin position="367"/>
        <end position="383"/>
    </location>
</feature>
<feature type="compositionally biased region" description="Basic and acidic residues" evidence="2">
    <location>
        <begin position="384"/>
        <end position="395"/>
    </location>
</feature>
<sequence>MATAVHSGVAEQPFYNTGDEETTDDAIRYIWNRTGKPPVNANHVYHLKKHMDRFLHPFPTLENNTGGTLPTPSPCEPIAESLLGWEDVSPEDNVEAVFHFIPEDDQKFAYDQFFRKLGRAPRVLEFSRFLLIFQGNHLTDSSRKTLGQLFLENEEFRETLDRHLKTIELQEQMLSSKETMIQVLGQCSNENKKEVDNLQSQKRNLESIITNVQHQKADLQLELNSLKRKHDQHLAELEDERTDKQQLQADKQALIHTITAHEHNIDRLTDTVKDLRQRLHRESKDKSAILKELSEKLKLVSELEEDREIFMMENEAQGKYFLELKEEKIKLKNENKELKEAIEISKMILAVQNDKLMIKVAELESENSNLHSRTEEQSATISDLESKNSDLESKTEQQSATISDLESKNSDLERKTEQQSTTITAIQQQNQRQQYFILFLAALIFAMVCLQLLCQGNNLPSTS</sequence>
<keyword evidence="3" id="KW-0812">Transmembrane</keyword>
<dbReference type="EnsemblMetazoa" id="G26914.1">
    <property type="protein sequence ID" value="G26914.1:cds"/>
    <property type="gene ID" value="G26914"/>
</dbReference>
<reference evidence="4" key="1">
    <citation type="submission" date="2022-08" db="UniProtKB">
        <authorList>
            <consortium name="EnsemblMetazoa"/>
        </authorList>
    </citation>
    <scope>IDENTIFICATION</scope>
    <source>
        <strain evidence="4">05x7-T-G4-1.051#20</strain>
    </source>
</reference>